<organism evidence="2 3">
    <name type="scientific">Streptomyces triticagri</name>
    <dbReference type="NCBI Taxonomy" id="2293568"/>
    <lineage>
        <taxon>Bacteria</taxon>
        <taxon>Bacillati</taxon>
        <taxon>Actinomycetota</taxon>
        <taxon>Actinomycetes</taxon>
        <taxon>Kitasatosporales</taxon>
        <taxon>Streptomycetaceae</taxon>
        <taxon>Streptomyces</taxon>
    </lineage>
</organism>
<dbReference type="EMBL" id="QUAK01000194">
    <property type="protein sequence ID" value="RFU83631.1"/>
    <property type="molecule type" value="Genomic_DNA"/>
</dbReference>
<feature type="region of interest" description="Disordered" evidence="1">
    <location>
        <begin position="220"/>
        <end position="240"/>
    </location>
</feature>
<gene>
    <name evidence="2" type="ORF">DY218_27375</name>
</gene>
<proteinExistence type="predicted"/>
<dbReference type="AlphaFoldDB" id="A0A372LYC4"/>
<evidence type="ECO:0000256" key="1">
    <source>
        <dbReference type="SAM" id="MobiDB-lite"/>
    </source>
</evidence>
<reference evidence="2 3" key="1">
    <citation type="submission" date="2018-08" db="EMBL/GenBank/DDBJ databases">
        <title>Isolation, diversity and antifungal activity of Actinobacteria from wheat.</title>
        <authorList>
            <person name="Han C."/>
        </authorList>
    </citation>
    <scope>NUCLEOTIDE SEQUENCE [LARGE SCALE GENOMIC DNA]</scope>
    <source>
        <strain evidence="2 3">NEAU-YY421</strain>
    </source>
</reference>
<dbReference type="OrthoDB" id="4331573at2"/>
<name>A0A372LYC4_9ACTN</name>
<protein>
    <submittedName>
        <fullName evidence="2">Uncharacterized protein</fullName>
    </submittedName>
</protein>
<comment type="caution">
    <text evidence="2">The sequence shown here is derived from an EMBL/GenBank/DDBJ whole genome shotgun (WGS) entry which is preliminary data.</text>
</comment>
<dbReference type="RefSeq" id="WP_128558786.1">
    <property type="nucleotide sequence ID" value="NZ_QUAK01000194.1"/>
</dbReference>
<keyword evidence="3" id="KW-1185">Reference proteome</keyword>
<evidence type="ECO:0000313" key="3">
    <source>
        <dbReference type="Proteomes" id="UP000263094"/>
    </source>
</evidence>
<feature type="compositionally biased region" description="Basic and acidic residues" evidence="1">
    <location>
        <begin position="220"/>
        <end position="236"/>
    </location>
</feature>
<feature type="region of interest" description="Disordered" evidence="1">
    <location>
        <begin position="17"/>
        <end position="40"/>
    </location>
</feature>
<evidence type="ECO:0000313" key="2">
    <source>
        <dbReference type="EMBL" id="RFU83631.1"/>
    </source>
</evidence>
<dbReference type="Proteomes" id="UP000263094">
    <property type="component" value="Unassembled WGS sequence"/>
</dbReference>
<sequence>MAAVVRNNSPAAIAERLRAAQEQGSDGAEQPEAAAGTVVQARRERHHAVQAGDIPEPVDVDEADAHGPLTAREHVELQRIHAARDNGTQADWMRDKALEAAVRRRLYRGEDGTRTVEEYLDEEWAGISLSEADRRMREWRMKRAVAQIWARPVADSHARAMLGVGLAKGWDQAAEDYAELRRFASTHQQRVTAQVVEDFAGRLLDDRMVSGAAATAALHEDTERRAITRGAPKDRPAVPSLTGADEVIDRESAAPAPSQPGDAGAVLAVGEPDEADVLRRYVADSRRAAAHMGIGLEELGALLQDAEVQMLLIRLHQERS</sequence>
<accession>A0A372LYC4</accession>